<evidence type="ECO:0000313" key="3">
    <source>
        <dbReference type="EMBL" id="MZI95291.1"/>
    </source>
</evidence>
<dbReference type="InterPro" id="IPR046864">
    <property type="entry name" value="VasX_N"/>
</dbReference>
<protein>
    <recommendedName>
        <fullName evidence="2">Toxin VasX N-terminal region domain-containing protein</fullName>
    </recommendedName>
</protein>
<sequence>MSSDNPISAAQSSNSSDSKSVAKSCPVSGESVAIVPVRYAIDDMDDKGNQLNPFPEKGNWQGPFKLKHAKYTMRRLRDGWLYVYDEDAETFHEYQVQGANLIKYDWGSDESTKEPSERGTEGDSKVYLSYPAKHTLFLGFSYHRWTWRVCEHMRSESSDRKKWMRKLDLNDYCHSDSLYNHHAGYYEGLVDAVADIFYSESSPEFINKDMFYLSSTPLVDDDNSENTPSSEKYNSKLSTDILEDSPLGNVLEHTLDYEKYLDNYVEEVASKKNKNIYRKVQPYAYLKDYELPEDTSGIFIALDDRHADICDMVSQLGVNWFLKENVTGDDEKEHKTRMAEIMRNIVTVRLKKHSEYIKEKPELILDCERKLNEFLDLDYSLHYKENLISFSKKSVNEDDFYDEDTRAKLNAIINSSKKSSKTTKEEILERFKNLELIYKVDILNNLDEYRRQYKLIKESKASKYVRFDNDSQNGLGIWDYQLEYYNQ</sequence>
<evidence type="ECO:0000313" key="4">
    <source>
        <dbReference type="Proteomes" id="UP000462621"/>
    </source>
</evidence>
<dbReference type="EMBL" id="WEKT01000050">
    <property type="protein sequence ID" value="MZI95291.1"/>
    <property type="molecule type" value="Genomic_DNA"/>
</dbReference>
<name>A0A7X4LNZ2_9VIBR</name>
<gene>
    <name evidence="3" type="ORF">F9817_19130</name>
</gene>
<organism evidence="3 4">
    <name type="scientific">Vibrio eleionomae</name>
    <dbReference type="NCBI Taxonomy" id="2653505"/>
    <lineage>
        <taxon>Bacteria</taxon>
        <taxon>Pseudomonadati</taxon>
        <taxon>Pseudomonadota</taxon>
        <taxon>Gammaproteobacteria</taxon>
        <taxon>Vibrionales</taxon>
        <taxon>Vibrionaceae</taxon>
        <taxon>Vibrio</taxon>
    </lineage>
</organism>
<dbReference type="AlphaFoldDB" id="A0A7X4LNZ2"/>
<dbReference type="Proteomes" id="UP000462621">
    <property type="component" value="Unassembled WGS sequence"/>
</dbReference>
<dbReference type="RefSeq" id="WP_345789748.1">
    <property type="nucleotide sequence ID" value="NZ_WEKT01000050.1"/>
</dbReference>
<dbReference type="CDD" id="cd20708">
    <property type="entry name" value="MIX_IV"/>
    <property type="match status" value="1"/>
</dbReference>
<feature type="region of interest" description="Disordered" evidence="1">
    <location>
        <begin position="1"/>
        <end position="25"/>
    </location>
</feature>
<feature type="non-terminal residue" evidence="3">
    <location>
        <position position="487"/>
    </location>
</feature>
<evidence type="ECO:0000259" key="2">
    <source>
        <dbReference type="Pfam" id="PF20249"/>
    </source>
</evidence>
<accession>A0A7X4LNZ2</accession>
<proteinExistence type="predicted"/>
<keyword evidence="4" id="KW-1185">Reference proteome</keyword>
<comment type="caution">
    <text evidence="3">The sequence shown here is derived from an EMBL/GenBank/DDBJ whole genome shotgun (WGS) entry which is preliminary data.</text>
</comment>
<feature type="domain" description="Toxin VasX N-terminal region" evidence="2">
    <location>
        <begin position="25"/>
        <end position="171"/>
    </location>
</feature>
<evidence type="ECO:0000256" key="1">
    <source>
        <dbReference type="SAM" id="MobiDB-lite"/>
    </source>
</evidence>
<reference evidence="3 4" key="1">
    <citation type="submission" date="2019-10" db="EMBL/GenBank/DDBJ databases">
        <title>Vibrio sp. nov. isolated from a shrimp pond.</title>
        <authorList>
            <person name="Gomez-Gil B."/>
            <person name="Enciso-Ibarra J."/>
            <person name="Enciso-Ibarra K."/>
            <person name="Bolan-Mejia C."/>
        </authorList>
    </citation>
    <scope>NUCLEOTIDE SEQUENCE [LARGE SCALE GENOMIC DNA]</scope>
    <source>
        <strain evidence="3 4">CAIM 722</strain>
    </source>
</reference>
<feature type="compositionally biased region" description="Low complexity" evidence="1">
    <location>
        <begin position="8"/>
        <end position="24"/>
    </location>
</feature>
<dbReference type="Pfam" id="PF20249">
    <property type="entry name" value="VasX_N"/>
    <property type="match status" value="1"/>
</dbReference>